<dbReference type="Proteomes" id="UP001501920">
    <property type="component" value="Chromosome 12"/>
</dbReference>
<dbReference type="GO" id="GO:0016020">
    <property type="term" value="C:membrane"/>
    <property type="evidence" value="ECO:0007669"/>
    <property type="project" value="UniProtKB-SubCell"/>
</dbReference>
<dbReference type="OMA" id="NMWNITQ"/>
<sequence length="924" mass="98929">MGFFLYLADGSPQCYNSSDPLLNSTAWFANNIGFFITFISLTDLQSFVSDSQISVFLSNPENLQLFNNSRVAANVTTYYGTQLFIQNPNFSPLSLPGVLLCGAPGSAFVSLKGADSQTILDSIKKSCQRISPEVTAALVANFPTLTANTIQSLGNQSVSLTEGQISAASPSVINSTLPVLSFITGWNQGQVNNIIQSITNAGFSINSGSSLVTLGTLIAGVPSAAISSISSTELLTVSQNPTFIINVLSAPVILQETYVQKIVSVDQTKVVENVPDALAGYIPPVLLSSPTSVNVTLINKKSWRPEQAVVLFSSVASASDNTEELSESILQGFTCSAVQNLPRSKVTQLVRACRARAGRNKVVLKEPQLTCMYNYVKDDSNLTFTDLPADMLLYYNLQTLTKVNCGSYFKALGGADFSVLSSVLNRQSALFTKAKDCLGISGVSLNRTQVEVLGNMACTLDPTYIQNSDPLILEKLKNCGDLSDSQVTAIQTLLFSGNTSYGNPSTWTQQTLDQLGILPLYLDQSFWGKFSSTTTTTFLSSFIPTLRKQKVQNWKLERLFKAANSFTAKSINTKARAVTRAACTTGNITKATIADPSFPFGYDSTQFDACLDNTLLKNNIAAITEKVIDSSFLTSILSKLNQLFPSGLSDGVVQILNAVSRVATVSDISKWNITTIDTLSSLMNLINGDWTSDQSKAIIMKYLSVAVNTLGTAEINAISSNLCSLDSSVLKSITAKSLKSANAMNVSSCSIDQKSALYSIAKSSFSTQHSDPTAYYQLISSYLGGAPVEDIIALSALNVSMDITTFLNLNPDVIKALNVNTVISLMGQNKADLKLFENTTTVRMWAAQQYNSELAVLGLSGGKADPVSSTAAPATTFTTVLTSITITQTNQTVNTTGSAVVHRGSGLWLISLCVGLLTITLHTL</sequence>
<reference evidence="7" key="2">
    <citation type="submission" date="2025-08" db="UniProtKB">
        <authorList>
            <consortium name="Ensembl"/>
        </authorList>
    </citation>
    <scope>IDENTIFICATION</scope>
</reference>
<name>A0A3B4DX08_PYGNA</name>
<dbReference type="Ensembl" id="ENSPNAT00000001179.2">
    <property type="protein sequence ID" value="ENSPNAP00000027965.2"/>
    <property type="gene ID" value="ENSPNAG00000013518.2"/>
</dbReference>
<dbReference type="PANTHER" id="PTHR23412:SF6">
    <property type="entry name" value="MESOTHELIN"/>
    <property type="match status" value="1"/>
</dbReference>
<proteinExistence type="inferred from homology"/>
<dbReference type="GO" id="GO:0007160">
    <property type="term" value="P:cell-matrix adhesion"/>
    <property type="evidence" value="ECO:0007669"/>
    <property type="project" value="TreeGrafter"/>
</dbReference>
<evidence type="ECO:0000256" key="3">
    <source>
        <dbReference type="ARBA" id="ARBA00022729"/>
    </source>
</evidence>
<dbReference type="PANTHER" id="PTHR23412">
    <property type="entry name" value="STEREOCILIN RELATED"/>
    <property type="match status" value="1"/>
</dbReference>
<protein>
    <recommendedName>
        <fullName evidence="9">Mesothelin-like protein</fullName>
    </recommendedName>
</protein>
<evidence type="ECO:0000313" key="8">
    <source>
        <dbReference type="Proteomes" id="UP001501920"/>
    </source>
</evidence>
<organism evidence="7 8">
    <name type="scientific">Pygocentrus nattereri</name>
    <name type="common">Red-bellied piranha</name>
    <dbReference type="NCBI Taxonomy" id="42514"/>
    <lineage>
        <taxon>Eukaryota</taxon>
        <taxon>Metazoa</taxon>
        <taxon>Chordata</taxon>
        <taxon>Craniata</taxon>
        <taxon>Vertebrata</taxon>
        <taxon>Euteleostomi</taxon>
        <taxon>Actinopterygii</taxon>
        <taxon>Neopterygii</taxon>
        <taxon>Teleostei</taxon>
        <taxon>Ostariophysi</taxon>
        <taxon>Characiformes</taxon>
        <taxon>Characoidei</taxon>
        <taxon>Pygocentrus</taxon>
    </lineage>
</organism>
<dbReference type="AlphaFoldDB" id="A0A3B4DX08"/>
<keyword evidence="6" id="KW-0325">Glycoprotein</keyword>
<evidence type="ECO:0000256" key="5">
    <source>
        <dbReference type="ARBA" id="ARBA00023136"/>
    </source>
</evidence>
<evidence type="ECO:0000313" key="7">
    <source>
        <dbReference type="Ensembl" id="ENSPNAP00000027965.2"/>
    </source>
</evidence>
<dbReference type="Pfam" id="PF06060">
    <property type="entry name" value="Mesothelin"/>
    <property type="match status" value="1"/>
</dbReference>
<keyword evidence="3" id="KW-0732">Signal</keyword>
<gene>
    <name evidence="7" type="primary">BICRAL</name>
</gene>
<evidence type="ECO:0000256" key="4">
    <source>
        <dbReference type="ARBA" id="ARBA00022889"/>
    </source>
</evidence>
<dbReference type="InterPro" id="IPR010335">
    <property type="entry name" value="Mesothelin"/>
</dbReference>
<keyword evidence="8" id="KW-1185">Reference proteome</keyword>
<comment type="similarity">
    <text evidence="2">Belongs to the mesothelin family.</text>
</comment>
<dbReference type="GeneTree" id="ENSGT00950000182957"/>
<dbReference type="GO" id="GO:0009986">
    <property type="term" value="C:cell surface"/>
    <property type="evidence" value="ECO:0007669"/>
    <property type="project" value="TreeGrafter"/>
</dbReference>
<keyword evidence="4" id="KW-0130">Cell adhesion</keyword>
<accession>A0A3B4DX08</accession>
<reference evidence="7 8" key="1">
    <citation type="submission" date="2020-10" db="EMBL/GenBank/DDBJ databases">
        <title>Pygocentrus nattereri (red-bellied piranha) genome, fPygNat1, primary haplotype.</title>
        <authorList>
            <person name="Myers G."/>
            <person name="Meyer A."/>
            <person name="Karagic N."/>
            <person name="Pippel M."/>
            <person name="Winkler S."/>
            <person name="Tracey A."/>
            <person name="Wood J."/>
            <person name="Formenti G."/>
            <person name="Howe K."/>
            <person name="Fedrigo O."/>
            <person name="Jarvis E.D."/>
        </authorList>
    </citation>
    <scope>NUCLEOTIDE SEQUENCE [LARGE SCALE GENOMIC DNA]</scope>
</reference>
<dbReference type="STRING" id="42514.ENSPNAP00000027965"/>
<dbReference type="InterPro" id="IPR026664">
    <property type="entry name" value="Stereocilin-rel"/>
</dbReference>
<evidence type="ECO:0000256" key="6">
    <source>
        <dbReference type="ARBA" id="ARBA00023180"/>
    </source>
</evidence>
<reference evidence="7" key="3">
    <citation type="submission" date="2025-09" db="UniProtKB">
        <authorList>
            <consortium name="Ensembl"/>
        </authorList>
    </citation>
    <scope>IDENTIFICATION</scope>
</reference>
<evidence type="ECO:0000256" key="2">
    <source>
        <dbReference type="ARBA" id="ARBA00011016"/>
    </source>
</evidence>
<evidence type="ECO:0000256" key="1">
    <source>
        <dbReference type="ARBA" id="ARBA00004370"/>
    </source>
</evidence>
<keyword evidence="5" id="KW-0472">Membrane</keyword>
<comment type="subcellular location">
    <subcellularLocation>
        <location evidence="1">Membrane</location>
    </subcellularLocation>
</comment>
<evidence type="ECO:0008006" key="9">
    <source>
        <dbReference type="Google" id="ProtNLM"/>
    </source>
</evidence>